<dbReference type="EMBL" id="NJGJ01000001">
    <property type="protein sequence ID" value="PGH24598.1"/>
    <property type="molecule type" value="Genomic_DNA"/>
</dbReference>
<dbReference type="Proteomes" id="UP000226179">
    <property type="component" value="Unassembled WGS sequence"/>
</dbReference>
<name>A0A2B7YUN0_9FUSO</name>
<evidence type="ECO:0000313" key="1">
    <source>
        <dbReference type="EMBL" id="PGH24598.1"/>
    </source>
</evidence>
<dbReference type="OrthoDB" id="9795268at2"/>
<protein>
    <recommendedName>
        <fullName evidence="3">Iron-sulfur cluster-binding oxidoreductase</fullName>
    </recommendedName>
</protein>
<evidence type="ECO:0000313" key="2">
    <source>
        <dbReference type="Proteomes" id="UP000226179"/>
    </source>
</evidence>
<evidence type="ECO:0008006" key="3">
    <source>
        <dbReference type="Google" id="ProtNLM"/>
    </source>
</evidence>
<organism evidence="1 2">
    <name type="scientific">Fusobacterium animalis</name>
    <dbReference type="NCBI Taxonomy" id="76859"/>
    <lineage>
        <taxon>Bacteria</taxon>
        <taxon>Fusobacteriati</taxon>
        <taxon>Fusobacteriota</taxon>
        <taxon>Fusobacteriia</taxon>
        <taxon>Fusobacteriales</taxon>
        <taxon>Fusobacteriaceae</taxon>
        <taxon>Fusobacterium</taxon>
    </lineage>
</organism>
<proteinExistence type="predicted"/>
<accession>A0A2B7YUN0</accession>
<dbReference type="AlphaFoldDB" id="A0A2B7YUN0"/>
<dbReference type="RefSeq" id="WP_060676543.1">
    <property type="nucleotide sequence ID" value="NZ_CP012713.1"/>
</dbReference>
<sequence length="149" mass="17030">MISLMEKVNALNNGKIEKKSKKLGDKDYSEIKQWPLQIDLVPEKAPFYHLQDFLIASDCTAFAYGNFHRDLMKNHITLIGCQKLKSESYFPKLTKIFIENDIKSITIVRMENPCCGNMENVVLQALKESGKNIPLKIKIVTIDGKLLDK</sequence>
<gene>
    <name evidence="1" type="ORF">RN90_03705</name>
</gene>
<reference evidence="1 2" key="1">
    <citation type="submission" date="2017-06" db="EMBL/GenBank/DDBJ databases">
        <title>Draft genome sequence of Fusobacterium nucleatum subsp. animalis KCOM 1280 (=ChDC F318).</title>
        <authorList>
            <person name="Kook J.-K."/>
            <person name="Park S.-N."/>
            <person name="Lim Y.K."/>
            <person name="Roh H."/>
        </authorList>
    </citation>
    <scope>NUCLEOTIDE SEQUENCE [LARGE SCALE GENOMIC DNA]</scope>
    <source>
        <strain evidence="2">KCOM 1280 ( ChDC F318)</strain>
    </source>
</reference>
<comment type="caution">
    <text evidence="1">The sequence shown here is derived from an EMBL/GenBank/DDBJ whole genome shotgun (WGS) entry which is preliminary data.</text>
</comment>